<dbReference type="InterPro" id="IPR011042">
    <property type="entry name" value="6-blade_b-propeller_TolB-like"/>
</dbReference>
<sequence>MSAIVTTVLKGTLGFLIKKGRKAAVERLKDGDVTNEKLKNWIVDEIDSVNSKLDAMAKKDLGASISFFREGLVFLNNAMETKTCGIGSLNASPVEVRKKGLKAASQMTEEPERSSGAEENELSFTGELRKVNLNSLNEIEEAILDAKKRFDDARRKATEAFNNEVLTPLDRILAMGVRLMATILEKVDNPVSTLDACISGLNELHSMPFVTENFSVELEKGIKSRFSKDERRQIISFVCQVNRTIYDFALLVSTKEVLSFWPCVEIANERVDPLRDSRMANILRKLEMGDFCLAWSFGQEDELEDQRFASIATNTLGQFLVVDKGGKCVKMFDASGKFLKSFNPSTKYGQLVAVATDQDDNIYVLGNERSGKSAKAFLQVLNNLGQLLDDFEVGFELQAVTVKVMASRLVLVPVHFEVGYEQSAPRWAYDDYYVVLNNTKGKRIGFLSEKTLKDIRDIATADDLIMILDISNEKANPEALKEAASWPKLFWSIASQTTGFWDHGREDEKGLKAASQMTEEPERSSGAEENELSFTGELRKVNLNSLNEIEEAILDAKKRFDDARRKATEAFNNEVLTPLDRILAMGVRLMATILEKVDNPVSTLDACISGLNELHSMPFVTENFSVELEKGIKSRFSKDERRQIISFVCQVNRTIYDFALLVSTKEVLSFWPCVEIANERVDPLRDSRMANMLRKLEMGDFCLAWSFGQEDELEHRLALATSIATNTLGQFLVVDKGGKCVKRFDASGKFLKSFNPSTKYGQLVAVATDQDDNIYVLENKRSGKSAKAFLQVLNNLGQLLDDFEVGFELQAVTVKVMASRLVLVPVHFEVGYEQSAPAWAYDDYYVVLNNTKGKRIGFLSEKTLKDIRDIATADDLIMILDRKSTVFVFTDACVSDEDRPVSQLHKKFPVRGKASAITFHPKSKRLIVVSKIEDHRWQLLFYSKEFKFERSIDLDVEQNYCITGATVTTDGRICI</sequence>
<dbReference type="Proteomes" id="UP001159427">
    <property type="component" value="Unassembled WGS sequence"/>
</dbReference>
<dbReference type="PANTHER" id="PTHR24104">
    <property type="entry name" value="E3 UBIQUITIN-PROTEIN LIGASE NHLRC1-RELATED"/>
    <property type="match status" value="1"/>
</dbReference>
<evidence type="ECO:0000313" key="3">
    <source>
        <dbReference type="Proteomes" id="UP001159427"/>
    </source>
</evidence>
<name>A0ABN8PJ22_9CNID</name>
<accession>A0ABN8PJ22</accession>
<evidence type="ECO:0000313" key="2">
    <source>
        <dbReference type="EMBL" id="CAH3144842.1"/>
    </source>
</evidence>
<gene>
    <name evidence="2" type="ORF">PEVE_00043276</name>
</gene>
<organism evidence="2 3">
    <name type="scientific">Porites evermanni</name>
    <dbReference type="NCBI Taxonomy" id="104178"/>
    <lineage>
        <taxon>Eukaryota</taxon>
        <taxon>Metazoa</taxon>
        <taxon>Cnidaria</taxon>
        <taxon>Anthozoa</taxon>
        <taxon>Hexacorallia</taxon>
        <taxon>Scleractinia</taxon>
        <taxon>Fungiina</taxon>
        <taxon>Poritidae</taxon>
        <taxon>Porites</taxon>
    </lineage>
</organism>
<dbReference type="EMBL" id="CALNXI010000878">
    <property type="protein sequence ID" value="CAH3144842.1"/>
    <property type="molecule type" value="Genomic_DNA"/>
</dbReference>
<proteinExistence type="predicted"/>
<dbReference type="InterPro" id="IPR050952">
    <property type="entry name" value="TRIM-NHL_E3_ligases"/>
</dbReference>
<dbReference type="SUPFAM" id="SSF101898">
    <property type="entry name" value="NHL repeat"/>
    <property type="match status" value="2"/>
</dbReference>
<dbReference type="Gene3D" id="2.120.10.30">
    <property type="entry name" value="TolB, C-terminal domain"/>
    <property type="match status" value="2"/>
</dbReference>
<feature type="non-terminal residue" evidence="2">
    <location>
        <position position="975"/>
    </location>
</feature>
<comment type="caution">
    <text evidence="2">The sequence shown here is derived from an EMBL/GenBank/DDBJ whole genome shotgun (WGS) entry which is preliminary data.</text>
</comment>
<protein>
    <submittedName>
        <fullName evidence="2">Uncharacterized protein</fullName>
    </submittedName>
</protein>
<keyword evidence="3" id="KW-1185">Reference proteome</keyword>
<dbReference type="PANTHER" id="PTHR24104:SF25">
    <property type="entry name" value="PROTEIN LIN-41"/>
    <property type="match status" value="1"/>
</dbReference>
<evidence type="ECO:0000256" key="1">
    <source>
        <dbReference type="SAM" id="MobiDB-lite"/>
    </source>
</evidence>
<feature type="region of interest" description="Disordered" evidence="1">
    <location>
        <begin position="509"/>
        <end position="531"/>
    </location>
</feature>
<reference evidence="2 3" key="1">
    <citation type="submission" date="2022-05" db="EMBL/GenBank/DDBJ databases">
        <authorList>
            <consortium name="Genoscope - CEA"/>
            <person name="William W."/>
        </authorList>
    </citation>
    <scope>NUCLEOTIDE SEQUENCE [LARGE SCALE GENOMIC DNA]</scope>
</reference>